<proteinExistence type="inferred from homology"/>
<evidence type="ECO:0000256" key="5">
    <source>
        <dbReference type="ARBA" id="ARBA00022840"/>
    </source>
</evidence>
<dbReference type="Pfam" id="PF00644">
    <property type="entry name" value="PARP"/>
    <property type="match status" value="1"/>
</dbReference>
<feature type="compositionally biased region" description="Pro residues" evidence="7">
    <location>
        <begin position="1579"/>
        <end position="1590"/>
    </location>
</feature>
<dbReference type="InterPro" id="IPR011992">
    <property type="entry name" value="EF-hand-dom_pair"/>
</dbReference>
<feature type="compositionally biased region" description="Polar residues" evidence="7">
    <location>
        <begin position="1684"/>
        <end position="1711"/>
    </location>
</feature>
<dbReference type="Pfam" id="PF08487">
    <property type="entry name" value="VIT"/>
    <property type="match status" value="1"/>
</dbReference>
<feature type="region of interest" description="Disordered" evidence="7">
    <location>
        <begin position="1573"/>
        <end position="1612"/>
    </location>
</feature>
<dbReference type="InterPro" id="IPR013126">
    <property type="entry name" value="Hsp_70_fam"/>
</dbReference>
<dbReference type="InterPro" id="IPR012317">
    <property type="entry name" value="Poly(ADP-ribose)pol_cat_dom"/>
</dbReference>
<dbReference type="PROSITE" id="PS51059">
    <property type="entry name" value="PARP_CATALYTIC"/>
    <property type="match status" value="1"/>
</dbReference>
<dbReference type="GO" id="GO:0140662">
    <property type="term" value="F:ATP-dependent protein folding chaperone"/>
    <property type="evidence" value="ECO:0007669"/>
    <property type="project" value="InterPro"/>
</dbReference>
<feature type="region of interest" description="Disordered" evidence="7">
    <location>
        <begin position="1683"/>
        <end position="1735"/>
    </location>
</feature>
<evidence type="ECO:0000256" key="3">
    <source>
        <dbReference type="ARBA" id="ARBA00022741"/>
    </source>
</evidence>
<feature type="domain" description="EF-hand" evidence="9">
    <location>
        <begin position="1520"/>
        <end position="1555"/>
    </location>
</feature>
<keyword evidence="6" id="KW-0808">Transferase</keyword>
<keyword evidence="3" id="KW-0547">Nucleotide-binding</keyword>
<dbReference type="Pfam" id="PF00012">
    <property type="entry name" value="HSP70"/>
    <property type="match status" value="1"/>
</dbReference>
<accession>A0A814YNK7</accession>
<dbReference type="SUPFAM" id="SSF53300">
    <property type="entry name" value="vWA-like"/>
    <property type="match status" value="1"/>
</dbReference>
<organism evidence="13 15">
    <name type="scientific">Rotaria sordida</name>
    <dbReference type="NCBI Taxonomy" id="392033"/>
    <lineage>
        <taxon>Eukaryota</taxon>
        <taxon>Metazoa</taxon>
        <taxon>Spiralia</taxon>
        <taxon>Gnathifera</taxon>
        <taxon>Rotifera</taxon>
        <taxon>Eurotatoria</taxon>
        <taxon>Bdelloidea</taxon>
        <taxon>Philodinida</taxon>
        <taxon>Philodinidae</taxon>
        <taxon>Rotaria</taxon>
    </lineage>
</organism>
<dbReference type="EMBL" id="CAJNOL010002582">
    <property type="protein sequence ID" value="CAF1513584.1"/>
    <property type="molecule type" value="Genomic_DNA"/>
</dbReference>
<feature type="domain" description="BRCT" evidence="8">
    <location>
        <begin position="9"/>
        <end position="87"/>
    </location>
</feature>
<keyword evidence="16" id="KW-1185">Reference proteome</keyword>
<dbReference type="SMART" id="SM00054">
    <property type="entry name" value="EFh"/>
    <property type="match status" value="3"/>
</dbReference>
<dbReference type="EMBL" id="CAJNOH010001581">
    <property type="protein sequence ID" value="CAF1232133.1"/>
    <property type="molecule type" value="Genomic_DNA"/>
</dbReference>
<evidence type="ECO:0000256" key="2">
    <source>
        <dbReference type="ARBA" id="ARBA00022737"/>
    </source>
</evidence>
<dbReference type="SUPFAM" id="SSF47587">
    <property type="entry name" value="Domain of poly(ADP-ribose) polymerase"/>
    <property type="match status" value="1"/>
</dbReference>
<dbReference type="InterPro" id="IPR036420">
    <property type="entry name" value="BRCT_dom_sf"/>
</dbReference>
<dbReference type="PROSITE" id="PS51468">
    <property type="entry name" value="VIT"/>
    <property type="match status" value="1"/>
</dbReference>
<evidence type="ECO:0000259" key="9">
    <source>
        <dbReference type="PROSITE" id="PS50222"/>
    </source>
</evidence>
<dbReference type="InterPro" id="IPR031273">
    <property type="entry name" value="PARP4"/>
</dbReference>
<comment type="similarity">
    <text evidence="1">Belongs to the heat shock protein 70 family.</text>
</comment>
<dbReference type="InterPro" id="IPR029047">
    <property type="entry name" value="HSP70_peptide-bd_sf"/>
</dbReference>
<reference evidence="13" key="1">
    <citation type="submission" date="2021-02" db="EMBL/GenBank/DDBJ databases">
        <authorList>
            <person name="Nowell W R."/>
        </authorList>
    </citation>
    <scope>NUCLEOTIDE SEQUENCE</scope>
</reference>
<dbReference type="SUPFAM" id="SSF52113">
    <property type="entry name" value="BRCT domain"/>
    <property type="match status" value="1"/>
</dbReference>
<keyword evidence="2" id="KW-0677">Repeat</keyword>
<name>A0A814YNK7_9BILA</name>
<dbReference type="SMART" id="SM00327">
    <property type="entry name" value="VWA"/>
    <property type="match status" value="1"/>
</dbReference>
<dbReference type="InterPro" id="IPR013694">
    <property type="entry name" value="VIT"/>
</dbReference>
<dbReference type="InterPro" id="IPR018247">
    <property type="entry name" value="EF_Hand_1_Ca_BS"/>
</dbReference>
<evidence type="ECO:0000259" key="8">
    <source>
        <dbReference type="PROSITE" id="PS50172"/>
    </source>
</evidence>
<dbReference type="Pfam" id="PF13768">
    <property type="entry name" value="VWA_3"/>
    <property type="match status" value="1"/>
</dbReference>
<dbReference type="PROSITE" id="PS50222">
    <property type="entry name" value="EF_HAND_2"/>
    <property type="match status" value="3"/>
</dbReference>
<dbReference type="SUPFAM" id="SSF47473">
    <property type="entry name" value="EF-hand"/>
    <property type="match status" value="1"/>
</dbReference>
<evidence type="ECO:0000259" key="10">
    <source>
        <dbReference type="PROSITE" id="PS50234"/>
    </source>
</evidence>
<feature type="domain" description="EF-hand" evidence="9">
    <location>
        <begin position="1447"/>
        <end position="1482"/>
    </location>
</feature>
<dbReference type="Pfam" id="PF26156">
    <property type="entry name" value="PARP4_MVP-ID"/>
    <property type="match status" value="1"/>
</dbReference>
<evidence type="ECO:0000313" key="14">
    <source>
        <dbReference type="EMBL" id="CAF1513584.1"/>
    </source>
</evidence>
<dbReference type="PROSITE" id="PS50172">
    <property type="entry name" value="BRCT"/>
    <property type="match status" value="1"/>
</dbReference>
<dbReference type="PROSITE" id="PS00018">
    <property type="entry name" value="EF_HAND_1"/>
    <property type="match status" value="2"/>
</dbReference>
<dbReference type="GO" id="GO:0005509">
    <property type="term" value="F:calcium ion binding"/>
    <property type="evidence" value="ECO:0007669"/>
    <property type="project" value="InterPro"/>
</dbReference>
<dbReference type="InterPro" id="IPR036616">
    <property type="entry name" value="Poly(ADP-ribose)pol_reg_dom_sf"/>
</dbReference>
<dbReference type="PANTHER" id="PTHR46530:SF1">
    <property type="entry name" value="PROTEIN MONO-ADP-RIBOSYLTRANSFERASE PARP4"/>
    <property type="match status" value="1"/>
</dbReference>
<dbReference type="Proteomes" id="UP000663870">
    <property type="component" value="Unassembled WGS sequence"/>
</dbReference>
<dbReference type="InterPro" id="IPR002048">
    <property type="entry name" value="EF_hand_dom"/>
</dbReference>
<dbReference type="PROSITE" id="PS50234">
    <property type="entry name" value="VWFA"/>
    <property type="match status" value="1"/>
</dbReference>
<protein>
    <recommendedName>
        <fullName evidence="6">Poly [ADP-ribose] polymerase</fullName>
        <shortName evidence="6">PARP</shortName>
        <ecNumber evidence="6">2.4.2.-</ecNumber>
    </recommendedName>
</protein>
<keyword evidence="6" id="KW-0328">Glycosyltransferase</keyword>
<dbReference type="Gene3D" id="2.60.34.10">
    <property type="entry name" value="Substrate Binding Domain Of DNAk, Chain A, domain 1"/>
    <property type="match status" value="1"/>
</dbReference>
<comment type="caution">
    <text evidence="13">The sequence shown here is derived from an EMBL/GenBank/DDBJ whole genome shotgun (WGS) entry which is preliminary data.</text>
</comment>
<dbReference type="Gene3D" id="3.40.50.410">
    <property type="entry name" value="von Willebrand factor, type A domain"/>
    <property type="match status" value="1"/>
</dbReference>
<dbReference type="InterPro" id="IPR001357">
    <property type="entry name" value="BRCT_dom"/>
</dbReference>
<dbReference type="FunFam" id="1.10.238.10:FF:000527">
    <property type="entry name" value="Calmodulin-3"/>
    <property type="match status" value="1"/>
</dbReference>
<dbReference type="InterPro" id="IPR002035">
    <property type="entry name" value="VWF_A"/>
</dbReference>
<dbReference type="Gene3D" id="1.20.142.10">
    <property type="entry name" value="Poly(ADP-ribose) polymerase, regulatory domain"/>
    <property type="match status" value="1"/>
</dbReference>
<evidence type="ECO:0000313" key="13">
    <source>
        <dbReference type="EMBL" id="CAF1232133.1"/>
    </source>
</evidence>
<dbReference type="Gene3D" id="1.10.238.10">
    <property type="entry name" value="EF-hand"/>
    <property type="match status" value="2"/>
</dbReference>
<dbReference type="SUPFAM" id="SSF56399">
    <property type="entry name" value="ADP-ribosylation"/>
    <property type="match status" value="1"/>
</dbReference>
<dbReference type="GO" id="GO:0005737">
    <property type="term" value="C:cytoplasm"/>
    <property type="evidence" value="ECO:0007669"/>
    <property type="project" value="TreeGrafter"/>
</dbReference>
<dbReference type="InterPro" id="IPR036465">
    <property type="entry name" value="vWFA_dom_sf"/>
</dbReference>
<evidence type="ECO:0000313" key="16">
    <source>
        <dbReference type="Proteomes" id="UP000663870"/>
    </source>
</evidence>
<evidence type="ECO:0000256" key="6">
    <source>
        <dbReference type="RuleBase" id="RU362114"/>
    </source>
</evidence>
<keyword evidence="4" id="KW-0106">Calcium</keyword>
<keyword evidence="5" id="KW-0067">ATP-binding</keyword>
<dbReference type="SMART" id="SM00609">
    <property type="entry name" value="VIT"/>
    <property type="match status" value="1"/>
</dbReference>
<dbReference type="Proteomes" id="UP000663854">
    <property type="component" value="Unassembled WGS sequence"/>
</dbReference>
<dbReference type="InterPro" id="IPR058904">
    <property type="entry name" value="PARP4_MVP-ID"/>
</dbReference>
<feature type="domain" description="PARP catalytic" evidence="11">
    <location>
        <begin position="382"/>
        <end position="588"/>
    </location>
</feature>
<feature type="compositionally biased region" description="Basic and acidic residues" evidence="7">
    <location>
        <begin position="1758"/>
        <end position="1781"/>
    </location>
</feature>
<dbReference type="EC" id="2.4.2.-" evidence="6"/>
<feature type="domain" description="EF-hand" evidence="9">
    <location>
        <begin position="1483"/>
        <end position="1518"/>
    </location>
</feature>
<feature type="region of interest" description="Disordered" evidence="7">
    <location>
        <begin position="1758"/>
        <end position="1793"/>
    </location>
</feature>
<dbReference type="SUPFAM" id="SSF100920">
    <property type="entry name" value="Heat shock protein 70kD (HSP70), peptide-binding domain"/>
    <property type="match status" value="1"/>
</dbReference>
<dbReference type="Gene3D" id="3.90.228.10">
    <property type="match status" value="1"/>
</dbReference>
<dbReference type="PANTHER" id="PTHR46530">
    <property type="entry name" value="PROTEIN MONO-ADP-RIBOSYLTRANSFERASE PARP4"/>
    <property type="match status" value="1"/>
</dbReference>
<gene>
    <name evidence="14" type="ORF">JXQ802_LOCUS41137</name>
    <name evidence="13" type="ORF">PYM288_LOCUS26437</name>
</gene>
<evidence type="ECO:0000259" key="11">
    <source>
        <dbReference type="PROSITE" id="PS51059"/>
    </source>
</evidence>
<evidence type="ECO:0000259" key="12">
    <source>
        <dbReference type="PROSITE" id="PS51468"/>
    </source>
</evidence>
<dbReference type="GO" id="GO:0005524">
    <property type="term" value="F:ATP binding"/>
    <property type="evidence" value="ECO:0007669"/>
    <property type="project" value="UniProtKB-KW"/>
</dbReference>
<feature type="domain" description="VIT" evidence="12">
    <location>
        <begin position="647"/>
        <end position="775"/>
    </location>
</feature>
<dbReference type="GO" id="GO:0003950">
    <property type="term" value="F:NAD+ poly-ADP-ribosyltransferase activity"/>
    <property type="evidence" value="ECO:0007669"/>
    <property type="project" value="UniProtKB-UniRule"/>
</dbReference>
<keyword evidence="6" id="KW-0520">NAD</keyword>
<dbReference type="Pfam" id="PF13499">
    <property type="entry name" value="EF-hand_7"/>
    <property type="match status" value="2"/>
</dbReference>
<evidence type="ECO:0000256" key="1">
    <source>
        <dbReference type="ARBA" id="ARBA00007381"/>
    </source>
</evidence>
<dbReference type="PRINTS" id="PR00301">
    <property type="entry name" value="HEATSHOCK70"/>
</dbReference>
<evidence type="ECO:0000256" key="7">
    <source>
        <dbReference type="SAM" id="MobiDB-lite"/>
    </source>
</evidence>
<evidence type="ECO:0000313" key="15">
    <source>
        <dbReference type="Proteomes" id="UP000663854"/>
    </source>
</evidence>
<evidence type="ECO:0000256" key="4">
    <source>
        <dbReference type="ARBA" id="ARBA00022837"/>
    </source>
</evidence>
<sequence length="2163" mass="245385">MKQATTSTSLLSPFNGKTIVLELGHEIGFKAKQELINYLREQQAHISYILTASTDYVLAMNNVDSYKIRRAKQLGLPIVNVEYVYRCRCLPPGQTSIDISKFIIKSAEDQENFTKTGTISMEECRVNVTKINKFDLTKIKLWNSDDVDLPGFDELTHCEIGKWAIFKETNDNSNVFFVLELQVIPEQYYDRTTSDYRLRFRYEKQTIIGEEPQHDKKISIQYAFSDDPNEQQQLFASYYYRVAKMSRITRIREMLPNKLGSKLLLRSLFTHRIDTQILDENVCQLIESIWLESIGDLNKMLSISPESITLKTIIEAEAALLELKSTNNSAAALRFYSLIPHRQEYNIDLIKNRRALTEKIDLCQMLRDMLTVNELTNWNVKAPIEAKYRALKCYIETVTSSTPEFKNIANIIQSSTDSDEQIVIHNVFSVAKQTDALNFCTTLSHQRQLFHGSKYVNFLGILSRGLVMPKMVVEDLGVVRTDIGCLGYGIYFSDSASTSLKYTTTSIVRPGRRLLCICQVALGETANYYSFSPTLTKPPDGFHSTHGVKRTEDNHSMFTDNEYAIYQLDQQRLLYIVEVSWAPKDNLNIELERLPIIHHQQHALQLSEHVEVPMTIDNEIIEIAEQDYGLICPSSGKLVPLKSFHIRAQIVDVTVEVIISMFPLKSNTNSSYFYLMKKVVLYQVYHNMSSKPIEAKYVFPLDENSTVCGFEAHINNRIIKGVVKEKEQAKREYREAIQKGHGAYLMHQEEAQVFSVAVGNLPANNEVIIKITYVAELEIENGDIIFRLPAKMTSWQSKKAIENKDQTILRSIGIVDEKVEFSFKASIRMPYKIVKLFSPTHRLRRKLTDCIAMIELVDNILLDQDFILSIALNSPNLPRTSNETLSLDDNSGTTDTSNNHNSQACMLTFYPRFETLTNSNEQIEIIFIIDVSNSMDGSHVQQAKQLTHLFLTNLKVADENTYFNVITFGSDNDECFPISTPITKENLDKAKHFVLHSLVHRGNTDLFAVLHRYSLLPSSLSSKFGRQFILLSDGHIHDLNSILALLKYRPTMRRDRLFTCSVGNIANKHGLKQLANGANGGGLTTIFDSNYRSKWKTKVLNILEQIRQPCVTSISIDWHGHLDEEQKFNMQAPKMIRSLFNGMRLTVYRFIENCHKATLTATIDEQEFVTTVFSSTMTTTRGRILHCLTTRAIIDDYDNGLLDVDESENELIKAQYRRDLIDLSIKYSVVSAYTSFVAIEERDIKTDIKTLQPGVRLPEVMLKHDVDLLPYMGWDGDISNLTLIKHKLFDARISLECASIQGKKETVADVEKLCQKISYRAGGDAKFGMMMTIIRTYRYSLNEYDNADELEDKMRKDIMTEMISATTEERQALQQKYLVRMLGADFKDLTTVEQMEKIRKLCSMLDEVPDFIGKLFMPATANLSPIPEKQLPTTDNMKIGADQLTEEQIAEFQEAFSLFDKDDDGTITTKELGTVMRSLGQNPTEAELQDMINEVDADGNGTIDFPEFLTMMARKMKDTDSEEEIREAFRVFDKDGHGFISAAELRHVMTNLGEKLTDEEVDEIIRETHIHGESMPALPSEPPLEPPQQQPSPGAKIPMMSDGKPTSGLTLPCNQPSVQISEAAALSSCIDNLKTTSLELAAPFDSSDHVVDASVSAPLSLPEPLSPDISYRTISLSKEAAKSASRSGSNCMQSPIASKPKSSVKTPSRVLSKSGKHGSMRVLISEPQSSDDDTIDEILSMDSTYETVQCDEMSDKIHVSMEKRDQHRKEQRYDDDMRKFTSESAQSKSTIDKKTRRLEISRSRMTRSSTSETSVCDLLLLDVCPLGLGIEDIHGNMHTLIRRNTIIPARTELYPIFTNAYAYQTTATIRIFEGEHNLTKYNILLGEFSLSDLASNFAAQTLEIAIRMDIDANGILHVDAEEARSGAKASFTVGSNQQRLSKDDIERHITYVESDTNFAAKSVYDRKPNDSLYLLDGQITSVTRNFSGELITSFGQTTGAPLLIKLKNVQSTRTMIEELIKLQSEDGSFTLNKDLADILHINVDIFNGLEQYLREQGFNSLALNIQDEILRLIGTGVILLWLVLQMQDLQQHTCQFLFNIEQIKVYLCNHLPANMNEQISKAIEFYQQISQRNGIYCKQLELSDSSWDMFIQRIVIGIDHVNK</sequence>
<dbReference type="CDD" id="cd00051">
    <property type="entry name" value="EFh"/>
    <property type="match status" value="2"/>
</dbReference>
<feature type="domain" description="VWFA" evidence="10">
    <location>
        <begin position="924"/>
        <end position="1106"/>
    </location>
</feature>